<dbReference type="EMBL" id="FTNY01000001">
    <property type="protein sequence ID" value="SIS30635.1"/>
    <property type="molecule type" value="Genomic_DNA"/>
</dbReference>
<dbReference type="OrthoDB" id="1454428at2"/>
<proteinExistence type="predicted"/>
<reference evidence="2" key="1">
    <citation type="submission" date="2017-01" db="EMBL/GenBank/DDBJ databases">
        <authorList>
            <person name="Varghese N."/>
            <person name="Submissions S."/>
        </authorList>
    </citation>
    <scope>NUCLEOTIDE SEQUENCE [LARGE SCALE GENOMIC DNA]</scope>
    <source>
        <strain evidence="2">DSM 17126</strain>
    </source>
</reference>
<protein>
    <submittedName>
        <fullName evidence="1">Uncharacterized protein</fullName>
    </submittedName>
</protein>
<sequence>MTSKKSLQKFTTFEQKKDFIFQLKEINKEDLEILNDDEKTEFYQLLTERFNKLKGDENAEFLNQIWNITPAITRNIIWESNQNTITSTISGLMQDYGRMPTASEIAIKSELSRQTVTKHLKEYAKQPQYNEIVEQFKFMTSKVLAKVFKFAVNGDMSAAKLYFNVVGALNQNNQNTFIQNNNNYIQINGLIFNDEKLKTLKPEQLKTIEAILLSEDLEIIEQKTT</sequence>
<dbReference type="AlphaFoldDB" id="A0A1N7I0L4"/>
<organism evidence="1 2">
    <name type="scientific">Chryseobacterium shigense</name>
    <dbReference type="NCBI Taxonomy" id="297244"/>
    <lineage>
        <taxon>Bacteria</taxon>
        <taxon>Pseudomonadati</taxon>
        <taxon>Bacteroidota</taxon>
        <taxon>Flavobacteriia</taxon>
        <taxon>Flavobacteriales</taxon>
        <taxon>Weeksellaceae</taxon>
        <taxon>Chryseobacterium group</taxon>
        <taxon>Chryseobacterium</taxon>
    </lineage>
</organism>
<accession>A0A1N7I0L4</accession>
<dbReference type="Proteomes" id="UP000186373">
    <property type="component" value="Unassembled WGS sequence"/>
</dbReference>
<evidence type="ECO:0000313" key="2">
    <source>
        <dbReference type="Proteomes" id="UP000186373"/>
    </source>
</evidence>
<gene>
    <name evidence="1" type="ORF">SAMN05421639_101980</name>
</gene>
<name>A0A1N7I0L4_9FLAO</name>
<dbReference type="RefSeq" id="WP_076505121.1">
    <property type="nucleotide sequence ID" value="NZ_FTNY01000001.1"/>
</dbReference>
<evidence type="ECO:0000313" key="1">
    <source>
        <dbReference type="EMBL" id="SIS30635.1"/>
    </source>
</evidence>
<keyword evidence="2" id="KW-1185">Reference proteome</keyword>